<dbReference type="CDD" id="cd03390">
    <property type="entry name" value="PAP2_containing_1_like"/>
    <property type="match status" value="1"/>
</dbReference>
<keyword evidence="5 7" id="KW-0472">Membrane</keyword>
<dbReference type="GO" id="GO:0006644">
    <property type="term" value="P:phospholipid metabolic process"/>
    <property type="evidence" value="ECO:0007669"/>
    <property type="project" value="InterPro"/>
</dbReference>
<dbReference type="InterPro" id="IPR000326">
    <property type="entry name" value="PAP2/HPO"/>
</dbReference>
<dbReference type="OrthoDB" id="10030083at2759"/>
<dbReference type="SMART" id="SM00014">
    <property type="entry name" value="acidPPc"/>
    <property type="match status" value="1"/>
</dbReference>
<evidence type="ECO:0000256" key="2">
    <source>
        <dbReference type="ARBA" id="ARBA00008816"/>
    </source>
</evidence>
<dbReference type="PANTHER" id="PTHR10165">
    <property type="entry name" value="LIPID PHOSPHATE PHOSPHATASE"/>
    <property type="match status" value="1"/>
</dbReference>
<feature type="transmembrane region" description="Helical" evidence="7">
    <location>
        <begin position="645"/>
        <end position="668"/>
    </location>
</feature>
<sequence length="884" mass="95632">MGSCRTILHARSEYVGHCDIRREKVEGIKKEKKVAVLQAGREGSEQQSRQQNVRKAGGRVRGGRRERTGGARREAERVVGAAGLACVAEPGEGEGDSVRRVQWEQSPITHVRLDVRATTAPAQADALAPSGTVPLERRRENCNIRHQTLIGRGRTDDPSPQAKHLAKHSARRPQQTLSGGSINRSPDVQANGTACCAAASTSRVKFPAPKPCASPTEALLECWLWVSLGPARASTTPLQLPAVAAAAPKGNHERFLATRVTPGAVLFFAVDRLVTYQNLSRRPNRSKACTSACRSNSSTSCTHHTCLLPAGLASPLPRCKLRRSPQGDLPKRSSRHSSASGAPADATALPVMACNAPWQWSAAQDALAMLAHRLCRACLAPAMKTLSSESQFPTLPRSSDAVFGGMAQEVEFRVVSPPCKPLRLAGLVTVSLSSWLGRCHRVGLHMRHGLQEHEWKGGSCVKQTGKRMELVSCSSGCISISFAIVHGLAPTLVHEQRHGDSVQLTNTVTHTPRDVQLQSGENASSNVDILLCRSLSKTAFSDSPQDLIRCLPHNTSFSACLLIAATLWTLGHLEWTLLAKACTRRTDFIGACARFWQRSWAPDYIALALLFTGEILTQLLVEPFHRLFFLSNLAIQYPHAEHERVPPLLLALYAAGVPLLVLTLWAALVRPTANTTHVTFLGLLLSLFLTGFLTDVVKNAVGRPRPDLLARCNPAPDTPRDRLVGIEVCLTDGQGRASRGDHHLLHDGWRSFPSGHSSFAFSGLGYLSLFLVAQLRAAHHATPLPVALLALGPVLGALMIAISRTEDYRHDVWDVTAGSLLGLLGAWIGWRRYFPAVGSAVPYTPAAQGLGGKGRRDEEEGEELAGGEEAEMMLNGRTRRNSGP</sequence>
<reference evidence="9 10" key="1">
    <citation type="submission" date="2019-06" db="EMBL/GenBank/DDBJ databases">
        <title>A chromosomal-level reference genome of Carpinus fangiana (Coryloideae, Betulaceae).</title>
        <authorList>
            <person name="Yang X."/>
            <person name="Wang Z."/>
            <person name="Zhang L."/>
            <person name="Hao G."/>
            <person name="Liu J."/>
            <person name="Yang Y."/>
        </authorList>
    </citation>
    <scope>NUCLEOTIDE SEQUENCE [LARGE SCALE GENOMIC DNA]</scope>
    <source>
        <strain evidence="9">Cfa_2016G</strain>
        <tissue evidence="9">Leaf</tissue>
    </source>
</reference>
<feature type="compositionally biased region" description="Acidic residues" evidence="6">
    <location>
        <begin position="859"/>
        <end position="871"/>
    </location>
</feature>
<feature type="region of interest" description="Disordered" evidence="6">
    <location>
        <begin position="847"/>
        <end position="884"/>
    </location>
</feature>
<feature type="region of interest" description="Disordered" evidence="6">
    <location>
        <begin position="317"/>
        <end position="343"/>
    </location>
</feature>
<feature type="region of interest" description="Disordered" evidence="6">
    <location>
        <begin position="149"/>
        <end position="186"/>
    </location>
</feature>
<proteinExistence type="inferred from homology"/>
<name>A0A5N6KU29_9ROSI</name>
<feature type="transmembrane region" description="Helical" evidence="7">
    <location>
        <begin position="759"/>
        <end position="778"/>
    </location>
</feature>
<dbReference type="InterPro" id="IPR043216">
    <property type="entry name" value="PAP-like"/>
</dbReference>
<evidence type="ECO:0000256" key="5">
    <source>
        <dbReference type="ARBA" id="ARBA00023136"/>
    </source>
</evidence>
<evidence type="ECO:0000256" key="3">
    <source>
        <dbReference type="ARBA" id="ARBA00022692"/>
    </source>
</evidence>
<feature type="region of interest" description="Disordered" evidence="6">
    <location>
        <begin position="38"/>
        <end position="74"/>
    </location>
</feature>
<organism evidence="9 10">
    <name type="scientific">Carpinus fangiana</name>
    <dbReference type="NCBI Taxonomy" id="176857"/>
    <lineage>
        <taxon>Eukaryota</taxon>
        <taxon>Viridiplantae</taxon>
        <taxon>Streptophyta</taxon>
        <taxon>Embryophyta</taxon>
        <taxon>Tracheophyta</taxon>
        <taxon>Spermatophyta</taxon>
        <taxon>Magnoliopsida</taxon>
        <taxon>eudicotyledons</taxon>
        <taxon>Gunneridae</taxon>
        <taxon>Pentapetalae</taxon>
        <taxon>rosids</taxon>
        <taxon>fabids</taxon>
        <taxon>Fagales</taxon>
        <taxon>Betulaceae</taxon>
        <taxon>Carpinus</taxon>
    </lineage>
</organism>
<feature type="compositionally biased region" description="Polar residues" evidence="6">
    <location>
        <begin position="172"/>
        <end position="186"/>
    </location>
</feature>
<keyword evidence="4 7" id="KW-1133">Transmembrane helix</keyword>
<feature type="transmembrane region" description="Helical" evidence="7">
    <location>
        <begin position="604"/>
        <end position="624"/>
    </location>
</feature>
<gene>
    <name evidence="9" type="ORF">FH972_022957</name>
</gene>
<keyword evidence="10" id="KW-1185">Reference proteome</keyword>
<evidence type="ECO:0000256" key="7">
    <source>
        <dbReference type="SAM" id="Phobius"/>
    </source>
</evidence>
<comment type="similarity">
    <text evidence="2">Belongs to the PA-phosphatase related phosphoesterase family.</text>
</comment>
<evidence type="ECO:0000259" key="8">
    <source>
        <dbReference type="SMART" id="SM00014"/>
    </source>
</evidence>
<evidence type="ECO:0000313" key="10">
    <source>
        <dbReference type="Proteomes" id="UP000327013"/>
    </source>
</evidence>
<dbReference type="SUPFAM" id="SSF48317">
    <property type="entry name" value="Acid phosphatase/Vanadium-dependent haloperoxidase"/>
    <property type="match status" value="1"/>
</dbReference>
<accession>A0A5N6KU29</accession>
<dbReference type="Proteomes" id="UP000327013">
    <property type="component" value="Unassembled WGS sequence"/>
</dbReference>
<comment type="caution">
    <text evidence="9">The sequence shown here is derived from an EMBL/GenBank/DDBJ whole genome shotgun (WGS) entry which is preliminary data.</text>
</comment>
<dbReference type="PANTHER" id="PTHR10165:SF35">
    <property type="entry name" value="RE23632P"/>
    <property type="match status" value="1"/>
</dbReference>
<dbReference type="GO" id="GO:0016020">
    <property type="term" value="C:membrane"/>
    <property type="evidence" value="ECO:0007669"/>
    <property type="project" value="UniProtKB-SubCell"/>
</dbReference>
<dbReference type="Pfam" id="PF01569">
    <property type="entry name" value="PAP2"/>
    <property type="match status" value="1"/>
</dbReference>
<feature type="transmembrane region" description="Helical" evidence="7">
    <location>
        <begin position="680"/>
        <end position="701"/>
    </location>
</feature>
<feature type="compositionally biased region" description="Basic and acidic residues" evidence="6">
    <location>
        <begin position="63"/>
        <end position="74"/>
    </location>
</feature>
<keyword evidence="3 7" id="KW-0812">Transmembrane</keyword>
<dbReference type="AlphaFoldDB" id="A0A5N6KU29"/>
<evidence type="ECO:0000256" key="4">
    <source>
        <dbReference type="ARBA" id="ARBA00022989"/>
    </source>
</evidence>
<feature type="transmembrane region" description="Helical" evidence="7">
    <location>
        <begin position="784"/>
        <end position="803"/>
    </location>
</feature>
<dbReference type="Gene3D" id="1.20.144.10">
    <property type="entry name" value="Phosphatidic acid phosphatase type 2/haloperoxidase"/>
    <property type="match status" value="1"/>
</dbReference>
<dbReference type="GO" id="GO:0008195">
    <property type="term" value="F:phosphatidate phosphatase activity"/>
    <property type="evidence" value="ECO:0007669"/>
    <property type="project" value="TreeGrafter"/>
</dbReference>
<evidence type="ECO:0000256" key="6">
    <source>
        <dbReference type="SAM" id="MobiDB-lite"/>
    </source>
</evidence>
<feature type="domain" description="Phosphatidic acid phosphatase type 2/haloperoxidase" evidence="8">
    <location>
        <begin position="681"/>
        <end position="830"/>
    </location>
</feature>
<dbReference type="EMBL" id="VIBQ01000013">
    <property type="protein sequence ID" value="KAB8345902.1"/>
    <property type="molecule type" value="Genomic_DNA"/>
</dbReference>
<evidence type="ECO:0000313" key="9">
    <source>
        <dbReference type="EMBL" id="KAB8345902.1"/>
    </source>
</evidence>
<protein>
    <recommendedName>
        <fullName evidence="8">Phosphatidic acid phosphatase type 2/haloperoxidase domain-containing protein</fullName>
    </recommendedName>
</protein>
<dbReference type="GO" id="GO:0046839">
    <property type="term" value="P:phospholipid dephosphorylation"/>
    <property type="evidence" value="ECO:0007669"/>
    <property type="project" value="TreeGrafter"/>
</dbReference>
<feature type="transmembrane region" description="Helical" evidence="7">
    <location>
        <begin position="812"/>
        <end position="830"/>
    </location>
</feature>
<evidence type="ECO:0000256" key="1">
    <source>
        <dbReference type="ARBA" id="ARBA00004141"/>
    </source>
</evidence>
<comment type="subcellular location">
    <subcellularLocation>
        <location evidence="1">Membrane</location>
        <topology evidence="1">Multi-pass membrane protein</topology>
    </subcellularLocation>
</comment>
<dbReference type="InterPro" id="IPR036938">
    <property type="entry name" value="PAP2/HPO_sf"/>
</dbReference>